<evidence type="ECO:0000256" key="5">
    <source>
        <dbReference type="ARBA" id="ARBA00011998"/>
    </source>
</evidence>
<dbReference type="KEGG" id="saqi:AXG55_10435"/>
<keyword evidence="9" id="KW-0479">Metal-binding</keyword>
<comment type="function">
    <text evidence="3">Catalyzes the isomerization between 2-isopropylmalate and 3-isopropylmalate, via the formation of 2-isopropylmaleate.</text>
</comment>
<organism evidence="15 16">
    <name type="scientific">Silvanigrella aquatica</name>
    <dbReference type="NCBI Taxonomy" id="1915309"/>
    <lineage>
        <taxon>Bacteria</taxon>
        <taxon>Pseudomonadati</taxon>
        <taxon>Bdellovibrionota</taxon>
        <taxon>Oligoflexia</taxon>
        <taxon>Silvanigrellales</taxon>
        <taxon>Silvanigrellaceae</taxon>
        <taxon>Silvanigrella</taxon>
    </lineage>
</organism>
<dbReference type="GO" id="GO:0046872">
    <property type="term" value="F:metal ion binding"/>
    <property type="evidence" value="ECO:0007669"/>
    <property type="project" value="UniProtKB-KW"/>
</dbReference>
<dbReference type="InterPro" id="IPR015931">
    <property type="entry name" value="Acnase/IPM_dHydase_lsu_aba_1/3"/>
</dbReference>
<evidence type="ECO:0000256" key="9">
    <source>
        <dbReference type="ARBA" id="ARBA00022723"/>
    </source>
</evidence>
<dbReference type="Pfam" id="PF00330">
    <property type="entry name" value="Aconitase"/>
    <property type="match status" value="1"/>
</dbReference>
<evidence type="ECO:0000256" key="6">
    <source>
        <dbReference type="ARBA" id="ARBA00022430"/>
    </source>
</evidence>
<evidence type="ECO:0000256" key="13">
    <source>
        <dbReference type="ARBA" id="ARBA00023304"/>
    </source>
</evidence>
<dbReference type="PANTHER" id="PTHR43822:SF9">
    <property type="entry name" value="3-ISOPROPYLMALATE DEHYDRATASE"/>
    <property type="match status" value="1"/>
</dbReference>
<keyword evidence="10" id="KW-0408">Iron</keyword>
<evidence type="ECO:0000256" key="1">
    <source>
        <dbReference type="ARBA" id="ARBA00000491"/>
    </source>
</evidence>
<evidence type="ECO:0000313" key="16">
    <source>
        <dbReference type="Proteomes" id="UP000184731"/>
    </source>
</evidence>
<dbReference type="EMBL" id="CP017834">
    <property type="protein sequence ID" value="APJ05160.1"/>
    <property type="molecule type" value="Genomic_DNA"/>
</dbReference>
<dbReference type="AlphaFoldDB" id="A0A1L4D4Q9"/>
<dbReference type="SUPFAM" id="SSF53732">
    <property type="entry name" value="Aconitase iron-sulfur domain"/>
    <property type="match status" value="1"/>
</dbReference>
<sequence>MQKNIVDKIWEKHLINHSEGNFSICGIDFSFLHEVTSAQAFQKLEDRGIAIMNPKQFIATIDHSIPTRPNRNEIFDLAAKNQVELLRHNAQKHDIPFFDFDSGHQGIVHAIGPELGITQPGMTIVCGDSHTATHGAFGTLAFGIGTSELAHVLATGCLLLKKPKVMKVEFKGQKEEGIYAKDLIMKLISTIGIGGATGYVIEYTGQVIKNMSMEERMTICNMSIECGAKAGLINPDQTTYEYLKERPFSPKIEQWEKIISYWNSFVSDENCFYDKEIIIDIFAMQPMVTWGTNPAQAIEINSLIPTKIQVSPAEEIMYENAIQYMQLNGGDKIEGTPIDWAFIGSCTNGRIEDLRICAKILKDRKVHPSVTLYIVPASEGVLQQAKKEGLDFIFKNAGADFRMPGCSLCLGMNDDKVPAGKRCISSTNRNFVGRQGTGSYTHLASPATVAASSIRGKITSPLEFL</sequence>
<protein>
    <recommendedName>
        <fullName evidence="5">3-isopropylmalate dehydratase</fullName>
        <ecNumber evidence="5">4.2.1.33</ecNumber>
    </recommendedName>
</protein>
<dbReference type="Proteomes" id="UP000184731">
    <property type="component" value="Chromosome"/>
</dbReference>
<evidence type="ECO:0000256" key="4">
    <source>
        <dbReference type="ARBA" id="ARBA00004729"/>
    </source>
</evidence>
<keyword evidence="12" id="KW-0456">Lyase</keyword>
<evidence type="ECO:0000256" key="11">
    <source>
        <dbReference type="ARBA" id="ARBA00023014"/>
    </source>
</evidence>
<dbReference type="InterPro" id="IPR050067">
    <property type="entry name" value="IPM_dehydratase_rel_enz"/>
</dbReference>
<feature type="domain" description="Aconitase/3-isopropylmalate dehydratase large subunit alpha/beta/alpha" evidence="14">
    <location>
        <begin position="7"/>
        <end position="456"/>
    </location>
</feature>
<dbReference type="PROSITE" id="PS00450">
    <property type="entry name" value="ACONITASE_1"/>
    <property type="match status" value="1"/>
</dbReference>
<dbReference type="CDD" id="cd01583">
    <property type="entry name" value="IPMI"/>
    <property type="match status" value="1"/>
</dbReference>
<keyword evidence="7" id="KW-0004">4Fe-4S</keyword>
<dbReference type="EC" id="4.2.1.33" evidence="5"/>
<keyword evidence="11" id="KW-0411">Iron-sulfur</keyword>
<dbReference type="GO" id="GO:0009098">
    <property type="term" value="P:L-leucine biosynthetic process"/>
    <property type="evidence" value="ECO:0007669"/>
    <property type="project" value="UniProtKB-UniPathway"/>
</dbReference>
<keyword evidence="6" id="KW-0432">Leucine biosynthesis</keyword>
<evidence type="ECO:0000256" key="7">
    <source>
        <dbReference type="ARBA" id="ARBA00022485"/>
    </source>
</evidence>
<dbReference type="OrthoDB" id="9802769at2"/>
<keyword evidence="13" id="KW-0100">Branched-chain amino acid biosynthesis</keyword>
<dbReference type="InterPro" id="IPR036008">
    <property type="entry name" value="Aconitase_4Fe-4S_dom"/>
</dbReference>
<evidence type="ECO:0000256" key="2">
    <source>
        <dbReference type="ARBA" id="ARBA00001966"/>
    </source>
</evidence>
<accession>A0A1L4D4Q9</accession>
<evidence type="ECO:0000256" key="12">
    <source>
        <dbReference type="ARBA" id="ARBA00023239"/>
    </source>
</evidence>
<dbReference type="PRINTS" id="PR00415">
    <property type="entry name" value="ACONITASE"/>
</dbReference>
<comment type="catalytic activity">
    <reaction evidence="1">
        <text>(2R,3S)-3-isopropylmalate = (2S)-2-isopropylmalate</text>
        <dbReference type="Rhea" id="RHEA:32287"/>
        <dbReference type="ChEBI" id="CHEBI:1178"/>
        <dbReference type="ChEBI" id="CHEBI:35121"/>
        <dbReference type="EC" id="4.2.1.33"/>
    </reaction>
</comment>
<dbReference type="InterPro" id="IPR033941">
    <property type="entry name" value="IPMI_cat"/>
</dbReference>
<dbReference type="PANTHER" id="PTHR43822">
    <property type="entry name" value="HOMOACONITASE, MITOCHONDRIAL-RELATED"/>
    <property type="match status" value="1"/>
</dbReference>
<evidence type="ECO:0000256" key="10">
    <source>
        <dbReference type="ARBA" id="ARBA00023004"/>
    </source>
</evidence>
<dbReference type="STRING" id="1915309.AXG55_10435"/>
<dbReference type="InterPro" id="IPR001030">
    <property type="entry name" value="Acoase/IPM_deHydtase_lsu_aba"/>
</dbReference>
<dbReference type="NCBIfam" id="TIGR00170">
    <property type="entry name" value="leuC"/>
    <property type="match status" value="1"/>
</dbReference>
<dbReference type="Gene3D" id="3.30.499.10">
    <property type="entry name" value="Aconitase, domain 3"/>
    <property type="match status" value="2"/>
</dbReference>
<reference evidence="15 16" key="1">
    <citation type="submission" date="2016-10" db="EMBL/GenBank/DDBJ databases">
        <title>Silvanigrella aquatica sp. nov., isolated from a freshwater lake located in the Black Forest, Germany, description of Silvanigrellaceae fam. nov., Silvanigrellales ord. nov., reclassification of the order Bdellovibrionales in the class Oligoflexia, reclassification of the families Bacteriovoracaceae and Halobacteriovoraceae in the new order Bacteriovoracales ord. nov., and reclassification of the family Pseudobacteriovoracaceae in the order Oligoflexiales.</title>
        <authorList>
            <person name="Hahn M.W."/>
            <person name="Schmidt J."/>
            <person name="Koll U."/>
            <person name="Rohde M."/>
            <person name="Verbag S."/>
            <person name="Pitt A."/>
            <person name="Nakai R."/>
            <person name="Naganuma T."/>
            <person name="Lang E."/>
        </authorList>
    </citation>
    <scope>NUCLEOTIDE SEQUENCE [LARGE SCALE GENOMIC DNA]</scope>
    <source>
        <strain evidence="15 16">MWH-Nonnen-W8red</strain>
    </source>
</reference>
<dbReference type="RefSeq" id="WP_148698056.1">
    <property type="nucleotide sequence ID" value="NZ_CP017834.1"/>
</dbReference>
<dbReference type="InterPro" id="IPR018136">
    <property type="entry name" value="Aconitase_4Fe-4S_BS"/>
</dbReference>
<gene>
    <name evidence="15" type="ORF">AXG55_10435</name>
</gene>
<dbReference type="NCBIfam" id="NF009116">
    <property type="entry name" value="PRK12466.1"/>
    <property type="match status" value="1"/>
</dbReference>
<dbReference type="NCBIfam" id="NF004016">
    <property type="entry name" value="PRK05478.1"/>
    <property type="match status" value="1"/>
</dbReference>
<comment type="cofactor">
    <cofactor evidence="2">
        <name>[4Fe-4S] cluster</name>
        <dbReference type="ChEBI" id="CHEBI:49883"/>
    </cofactor>
</comment>
<dbReference type="InterPro" id="IPR004430">
    <property type="entry name" value="3-IsopropMal_deHydase_lsu"/>
</dbReference>
<evidence type="ECO:0000313" key="15">
    <source>
        <dbReference type="EMBL" id="APJ05160.1"/>
    </source>
</evidence>
<evidence type="ECO:0000256" key="8">
    <source>
        <dbReference type="ARBA" id="ARBA00022605"/>
    </source>
</evidence>
<keyword evidence="8" id="KW-0028">Amino-acid biosynthesis</keyword>
<dbReference type="GO" id="GO:0003861">
    <property type="term" value="F:3-isopropylmalate dehydratase activity"/>
    <property type="evidence" value="ECO:0007669"/>
    <property type="project" value="UniProtKB-EC"/>
</dbReference>
<proteinExistence type="predicted"/>
<evidence type="ECO:0000256" key="3">
    <source>
        <dbReference type="ARBA" id="ARBA00002695"/>
    </source>
</evidence>
<comment type="pathway">
    <text evidence="4">Amino-acid biosynthesis; L-leucine biosynthesis; L-leucine from 3-methyl-2-oxobutanoate: step 2/4.</text>
</comment>
<name>A0A1L4D4Q9_9BACT</name>
<dbReference type="GO" id="GO:0051539">
    <property type="term" value="F:4 iron, 4 sulfur cluster binding"/>
    <property type="evidence" value="ECO:0007669"/>
    <property type="project" value="UniProtKB-KW"/>
</dbReference>
<keyword evidence="16" id="KW-1185">Reference proteome</keyword>
<dbReference type="UniPathway" id="UPA00048">
    <property type="reaction ID" value="UER00071"/>
</dbReference>
<evidence type="ECO:0000259" key="14">
    <source>
        <dbReference type="Pfam" id="PF00330"/>
    </source>
</evidence>